<evidence type="ECO:0000313" key="3">
    <source>
        <dbReference type="Proteomes" id="UP000195913"/>
    </source>
</evidence>
<proteinExistence type="predicted"/>
<dbReference type="Pfam" id="PF06197">
    <property type="entry name" value="DUF998"/>
    <property type="match status" value="1"/>
</dbReference>
<dbReference type="RefSeq" id="WP_086994848.1">
    <property type="nucleotide sequence ID" value="NZ_FUHW01000011.1"/>
</dbReference>
<keyword evidence="3" id="KW-1185">Reference proteome</keyword>
<evidence type="ECO:0000256" key="1">
    <source>
        <dbReference type="SAM" id="Phobius"/>
    </source>
</evidence>
<dbReference type="InterPro" id="IPR009339">
    <property type="entry name" value="DUF998"/>
</dbReference>
<keyword evidence="1" id="KW-0472">Membrane</keyword>
<protein>
    <recommendedName>
        <fullName evidence="4">DUF998 domain-containing protein</fullName>
    </recommendedName>
</protein>
<keyword evidence="1" id="KW-0812">Transmembrane</keyword>
<evidence type="ECO:0008006" key="4">
    <source>
        <dbReference type="Google" id="ProtNLM"/>
    </source>
</evidence>
<dbReference type="EMBL" id="FUHW01000011">
    <property type="protein sequence ID" value="SJM50934.1"/>
    <property type="molecule type" value="Genomic_DNA"/>
</dbReference>
<evidence type="ECO:0000313" key="2">
    <source>
        <dbReference type="EMBL" id="SJM50934.1"/>
    </source>
</evidence>
<feature type="transmembrane region" description="Helical" evidence="1">
    <location>
        <begin position="83"/>
        <end position="101"/>
    </location>
</feature>
<dbReference type="AlphaFoldDB" id="A0A1R4F4W1"/>
<keyword evidence="1" id="KW-1133">Transmembrane helix</keyword>
<name>A0A1R4F4W1_9MICC</name>
<sequence length="203" mass="21282">MSHALYLAAAVLFPCRLALFLALHLFPGGIHPVGDTVSDYAASANALTRALSRLSAWAAALAWAALGLGLLTDSGLGAPRSTVGIWLFVLALVLVVMPWVPTDGPGAAKTLRGRVHLLLAVGWFTISYSTIAPQARLLETQGMPGVGTGLQILHVISAISLAALVVSLLVRPLRSRTFGVSERVFILAVTIAPLLASLGFMLR</sequence>
<feature type="transmembrane region" description="Helical" evidence="1">
    <location>
        <begin position="113"/>
        <end position="132"/>
    </location>
</feature>
<feature type="transmembrane region" description="Helical" evidence="1">
    <location>
        <begin position="184"/>
        <end position="202"/>
    </location>
</feature>
<dbReference type="Proteomes" id="UP000195913">
    <property type="component" value="Unassembled WGS sequence"/>
</dbReference>
<reference evidence="2 3" key="1">
    <citation type="submission" date="2017-02" db="EMBL/GenBank/DDBJ databases">
        <authorList>
            <person name="Peterson S.W."/>
        </authorList>
    </citation>
    <scope>NUCLEOTIDE SEQUENCE [LARGE SCALE GENOMIC DNA]</scope>
    <source>
        <strain evidence="2 3">B Ar 00.02</strain>
    </source>
</reference>
<feature type="transmembrane region" description="Helical" evidence="1">
    <location>
        <begin position="54"/>
        <end position="71"/>
    </location>
</feature>
<organism evidence="2 3">
    <name type="scientific">Arthrobacter rhombi</name>
    <dbReference type="NCBI Taxonomy" id="71253"/>
    <lineage>
        <taxon>Bacteria</taxon>
        <taxon>Bacillati</taxon>
        <taxon>Actinomycetota</taxon>
        <taxon>Actinomycetes</taxon>
        <taxon>Micrococcales</taxon>
        <taxon>Micrococcaceae</taxon>
        <taxon>Arthrobacter</taxon>
    </lineage>
</organism>
<feature type="transmembrane region" description="Helical" evidence="1">
    <location>
        <begin position="152"/>
        <end position="172"/>
    </location>
</feature>
<gene>
    <name evidence="2" type="ORF">FM101_02285</name>
</gene>
<accession>A0A1R4F4W1</accession>
<feature type="transmembrane region" description="Helical" evidence="1">
    <location>
        <begin position="6"/>
        <end position="26"/>
    </location>
</feature>